<sequence>MSLDLIPAELIRQRLRIVTTLTLVLAVGFGVLVALFTTPLVGLVFGLVIAGPAILLVIRTWRHRITLSGNVLRSTGLFGATEVDVASAREIEMVVRSARLSQVALRVQGDGGSVLVPLAFYTGAGARELEILPLRKLADALSAGETAFGAAVASVLIGQLRAEARGAGLAERPLYRAATTAAGSGARSQRALTDAEVASLVE</sequence>
<keyword evidence="1" id="KW-0472">Membrane</keyword>
<proteinExistence type="predicted"/>
<feature type="transmembrane region" description="Helical" evidence="1">
    <location>
        <begin position="40"/>
        <end position="58"/>
    </location>
</feature>
<organism evidence="2 3">
    <name type="scientific">Rhodococcus triatomae</name>
    <dbReference type="NCBI Taxonomy" id="300028"/>
    <lineage>
        <taxon>Bacteria</taxon>
        <taxon>Bacillati</taxon>
        <taxon>Actinomycetota</taxon>
        <taxon>Actinomycetes</taxon>
        <taxon>Mycobacteriales</taxon>
        <taxon>Nocardiaceae</taxon>
        <taxon>Rhodococcus</taxon>
    </lineage>
</organism>
<dbReference type="EMBL" id="FNDN01000007">
    <property type="protein sequence ID" value="SDI43560.1"/>
    <property type="molecule type" value="Genomic_DNA"/>
</dbReference>
<dbReference type="Proteomes" id="UP000183263">
    <property type="component" value="Unassembled WGS sequence"/>
</dbReference>
<keyword evidence="1" id="KW-0812">Transmembrane</keyword>
<evidence type="ECO:0008006" key="4">
    <source>
        <dbReference type="Google" id="ProtNLM"/>
    </source>
</evidence>
<dbReference type="AlphaFoldDB" id="A0A1G8KKZ1"/>
<name>A0A1G8KKZ1_9NOCA</name>
<gene>
    <name evidence="2" type="ORF">SAMN05444695_107164</name>
</gene>
<accession>A0A1G8KKZ1</accession>
<evidence type="ECO:0000256" key="1">
    <source>
        <dbReference type="SAM" id="Phobius"/>
    </source>
</evidence>
<keyword evidence="1" id="KW-1133">Transmembrane helix</keyword>
<evidence type="ECO:0000313" key="2">
    <source>
        <dbReference type="EMBL" id="SDI43560.1"/>
    </source>
</evidence>
<evidence type="ECO:0000313" key="3">
    <source>
        <dbReference type="Proteomes" id="UP000183263"/>
    </source>
</evidence>
<dbReference type="RefSeq" id="WP_072738142.1">
    <property type="nucleotide sequence ID" value="NZ_CP048813.1"/>
</dbReference>
<protein>
    <recommendedName>
        <fullName evidence="4">PH domain-containing protein</fullName>
    </recommendedName>
</protein>
<feature type="transmembrane region" description="Helical" evidence="1">
    <location>
        <begin position="15"/>
        <end position="34"/>
    </location>
</feature>
<keyword evidence="3" id="KW-1185">Reference proteome</keyword>
<reference evidence="2 3" key="1">
    <citation type="submission" date="2016-10" db="EMBL/GenBank/DDBJ databases">
        <authorList>
            <person name="de Groot N.N."/>
        </authorList>
    </citation>
    <scope>NUCLEOTIDE SEQUENCE [LARGE SCALE GENOMIC DNA]</scope>
    <source>
        <strain evidence="2 3">DSM 44892</strain>
    </source>
</reference>